<comment type="caution">
    <text evidence="1">The sequence shown here is derived from an EMBL/GenBank/DDBJ whole genome shotgun (WGS) entry which is preliminary data.</text>
</comment>
<organism evidence="1 2">
    <name type="scientific">Petralouisia muris</name>
    <dbReference type="NCBI Taxonomy" id="3032872"/>
    <lineage>
        <taxon>Bacteria</taxon>
        <taxon>Bacillati</taxon>
        <taxon>Bacillota</taxon>
        <taxon>Clostridia</taxon>
        <taxon>Lachnospirales</taxon>
        <taxon>Lachnospiraceae</taxon>
        <taxon>Petralouisia</taxon>
    </lineage>
</organism>
<keyword evidence="2" id="KW-1185">Reference proteome</keyword>
<proteinExistence type="predicted"/>
<dbReference type="EMBL" id="SRYA01000099">
    <property type="protein sequence ID" value="TGY88672.1"/>
    <property type="molecule type" value="Genomic_DNA"/>
</dbReference>
<accession>A0AC61RNC1</accession>
<reference evidence="1" key="1">
    <citation type="submission" date="2019-04" db="EMBL/GenBank/DDBJ databases">
        <title>Microbes associate with the intestines of laboratory mice.</title>
        <authorList>
            <person name="Navarre W."/>
            <person name="Wong E."/>
            <person name="Huang K."/>
            <person name="Tropini C."/>
            <person name="Ng K."/>
            <person name="Yu B."/>
        </authorList>
    </citation>
    <scope>NUCLEOTIDE SEQUENCE</scope>
    <source>
        <strain evidence="1">NM01_1-7b</strain>
    </source>
</reference>
<gene>
    <name evidence="1" type="ORF">E5329_25685</name>
</gene>
<evidence type="ECO:0000313" key="1">
    <source>
        <dbReference type="EMBL" id="TGY88672.1"/>
    </source>
</evidence>
<sequence length="260" mass="28499">MSVNIEGYVSQTGAASGWYQNGRAVSTQEKEKDAPQPKADNAVKVSISQEGIESYRKQTREKGISGRVVAKGHKESVIRQAKQAASALSANAYGGELAGELEKLKGQRTGSAYGIADQMEDSVRAYGNLYDEIVQGYQNGTRERYVEDENSETGFGKMTMEEELSRLDRAFQKMADRADAKEMIEGKFKRLRTEGGKGLSKNASKKPQGTDGDAPETAGQKMKRLAQEWRDAYKTSGSKESGMEKVLSMLNGMFGIHKEA</sequence>
<name>A0AC61RNC1_9FIRM</name>
<protein>
    <submittedName>
        <fullName evidence="1">Uncharacterized protein</fullName>
    </submittedName>
</protein>
<evidence type="ECO:0000313" key="2">
    <source>
        <dbReference type="Proteomes" id="UP000304953"/>
    </source>
</evidence>
<dbReference type="Proteomes" id="UP000304953">
    <property type="component" value="Unassembled WGS sequence"/>
</dbReference>